<evidence type="ECO:0000313" key="3">
    <source>
        <dbReference type="Proteomes" id="UP000800235"/>
    </source>
</evidence>
<reference evidence="2" key="1">
    <citation type="journal article" date="2020" name="Stud. Mycol.">
        <title>101 Dothideomycetes genomes: a test case for predicting lifestyles and emergence of pathogens.</title>
        <authorList>
            <person name="Haridas S."/>
            <person name="Albert R."/>
            <person name="Binder M."/>
            <person name="Bloem J."/>
            <person name="Labutti K."/>
            <person name="Salamov A."/>
            <person name="Andreopoulos B."/>
            <person name="Baker S."/>
            <person name="Barry K."/>
            <person name="Bills G."/>
            <person name="Bluhm B."/>
            <person name="Cannon C."/>
            <person name="Castanera R."/>
            <person name="Culley D."/>
            <person name="Daum C."/>
            <person name="Ezra D."/>
            <person name="Gonzalez J."/>
            <person name="Henrissat B."/>
            <person name="Kuo A."/>
            <person name="Liang C."/>
            <person name="Lipzen A."/>
            <person name="Lutzoni F."/>
            <person name="Magnuson J."/>
            <person name="Mondo S."/>
            <person name="Nolan M."/>
            <person name="Ohm R."/>
            <person name="Pangilinan J."/>
            <person name="Park H.-J."/>
            <person name="Ramirez L."/>
            <person name="Alfaro M."/>
            <person name="Sun H."/>
            <person name="Tritt A."/>
            <person name="Yoshinaga Y."/>
            <person name="Zwiers L.-H."/>
            <person name="Turgeon B."/>
            <person name="Goodwin S."/>
            <person name="Spatafora J."/>
            <person name="Crous P."/>
            <person name="Grigoriev I."/>
        </authorList>
    </citation>
    <scope>NUCLEOTIDE SEQUENCE</scope>
    <source>
        <strain evidence="2">CBS 130266</strain>
    </source>
</reference>
<dbReference type="OrthoDB" id="432953at2759"/>
<dbReference type="Proteomes" id="UP000800235">
    <property type="component" value="Unassembled WGS sequence"/>
</dbReference>
<dbReference type="EMBL" id="MU007009">
    <property type="protein sequence ID" value="KAF2437046.1"/>
    <property type="molecule type" value="Genomic_DNA"/>
</dbReference>
<evidence type="ECO:0000313" key="2">
    <source>
        <dbReference type="EMBL" id="KAF2437046.1"/>
    </source>
</evidence>
<feature type="compositionally biased region" description="Low complexity" evidence="1">
    <location>
        <begin position="658"/>
        <end position="671"/>
    </location>
</feature>
<dbReference type="GO" id="GO:0000138">
    <property type="term" value="C:Golgi trans cisterna"/>
    <property type="evidence" value="ECO:0007669"/>
    <property type="project" value="TreeGrafter"/>
</dbReference>
<sequence length="891" mass="99034">MGASDSKLVFKQGIFRLQEQKAIAADDQYWTGFWELPESAEDIFTLFSPTDIRRTRDNALENLETLILVITSRLCILRNHPSFPDPEIAPEKDALNCIRVLTRILPYIYEQDSLAAWEEKFFWGAGRKRNRKNKFSKSEVLFDGSASEDAPPEEEAGFEEAKPLAEELLDTLVDLLFFSEFTLPRAPPDKPKVNYSIWQTGVGCHTPISSTKEYENNRTEVLRLLLVMCGRAMYMTPNILPVTGIRAITYLTTCSDKQIVLSTLCSLLNTTLKYNPASWKVPYDHIVFKDNKQTLATYCLQLLLVLVLYPVPEGPNGVAPKNFFRHFLGRLHRPQDFQFLVDGMTRIINQPLQASSSYLPGSKQSIAWAPEMLMLFWEALQCNKRFRSFIIDTERAHDFAILVLFYALDQKSDPSKQGLVRMCAFILQTMSVEPNFGKSLNQRFEGQETLPMSIRIQNFHGTYTDYLITSIYTLLTTSKGKHEAIYPALLAIINNIAPYVENLGRATSSKIMNLFASMSSPTFLLANDTNHTLLQSLLEAMNAIVEHQFSKNPNLIYAILRSKKRFQALREFTLEGGQEEIERLNQQRKEQAEAASIRGAHRTNSMDSTRSPVSSRAPNLSDVPEEHSAFAIGDDDDSDNEGNTPTSPQMRSSRAEFRSVNSSRAASVSSSTADESVPLQLRGMSEKARGKMPVGAPSFSRTNSISSLHSLTPTITNNGGGFQPSSEWIESWQPELPLHTILTLITELAPQVPTPETSASPGSENVASALASIRRAQVNSIETSAIRVHLFEWSPLSLGWYESLLWGFIFTSEMLVTKGTAGVWNGTAVKLFRVQEMAAATPSLLAPRGAVDAVGSTIVNRIGSLNLRGAGGGSNAGGRNASGTQPSVRDV</sequence>
<feature type="region of interest" description="Disordered" evidence="1">
    <location>
        <begin position="584"/>
        <end position="677"/>
    </location>
</feature>
<evidence type="ECO:0008006" key="4">
    <source>
        <dbReference type="Google" id="ProtNLM"/>
    </source>
</evidence>
<comment type="caution">
    <text evidence="2">The sequence shown here is derived from an EMBL/GenBank/DDBJ whole genome shotgun (WGS) entry which is preliminary data.</text>
</comment>
<dbReference type="PANTHER" id="PTHR21575:SF12">
    <property type="entry name" value="PROTEIN HID1"/>
    <property type="match status" value="1"/>
</dbReference>
<evidence type="ECO:0000256" key="1">
    <source>
        <dbReference type="SAM" id="MobiDB-lite"/>
    </source>
</evidence>
<dbReference type="PANTHER" id="PTHR21575">
    <property type="entry name" value="PROTEIN HID1"/>
    <property type="match status" value="1"/>
</dbReference>
<organism evidence="2 3">
    <name type="scientific">Tothia fuscella</name>
    <dbReference type="NCBI Taxonomy" id="1048955"/>
    <lineage>
        <taxon>Eukaryota</taxon>
        <taxon>Fungi</taxon>
        <taxon>Dikarya</taxon>
        <taxon>Ascomycota</taxon>
        <taxon>Pezizomycotina</taxon>
        <taxon>Dothideomycetes</taxon>
        <taxon>Pleosporomycetidae</taxon>
        <taxon>Venturiales</taxon>
        <taxon>Cylindrosympodiaceae</taxon>
        <taxon>Tothia</taxon>
    </lineage>
</organism>
<gene>
    <name evidence="2" type="ORF">EJ08DRAFT_577554</name>
</gene>
<feature type="compositionally biased region" description="Polar residues" evidence="1">
    <location>
        <begin position="602"/>
        <end position="618"/>
    </location>
</feature>
<feature type="region of interest" description="Disordered" evidence="1">
    <location>
        <begin position="872"/>
        <end position="891"/>
    </location>
</feature>
<proteinExistence type="predicted"/>
<dbReference type="GO" id="GO:0016020">
    <property type="term" value="C:membrane"/>
    <property type="evidence" value="ECO:0007669"/>
    <property type="project" value="TreeGrafter"/>
</dbReference>
<feature type="compositionally biased region" description="Polar residues" evidence="1">
    <location>
        <begin position="641"/>
        <end position="652"/>
    </location>
</feature>
<dbReference type="GO" id="GO:0005797">
    <property type="term" value="C:Golgi medial cisterna"/>
    <property type="evidence" value="ECO:0007669"/>
    <property type="project" value="TreeGrafter"/>
</dbReference>
<keyword evidence="3" id="KW-1185">Reference proteome</keyword>
<dbReference type="Pfam" id="PF12722">
    <property type="entry name" value="Hid1"/>
    <property type="match status" value="1"/>
</dbReference>
<dbReference type="InterPro" id="IPR026705">
    <property type="entry name" value="Hid-1/Ecm30"/>
</dbReference>
<protein>
    <recommendedName>
        <fullName evidence="4">High-temperature-induced dauer-formation protein</fullName>
    </recommendedName>
</protein>
<name>A0A9P4U4V0_9PEZI</name>
<dbReference type="AlphaFoldDB" id="A0A9P4U4V0"/>
<accession>A0A9P4U4V0</accession>